<dbReference type="Gene3D" id="3.40.50.2000">
    <property type="entry name" value="Glycogen Phosphorylase B"/>
    <property type="match status" value="2"/>
</dbReference>
<evidence type="ECO:0000256" key="2">
    <source>
        <dbReference type="ARBA" id="ARBA00022679"/>
    </source>
</evidence>
<organism evidence="3 4">
    <name type="scientific">Joostella atrarenae</name>
    <dbReference type="NCBI Taxonomy" id="679257"/>
    <lineage>
        <taxon>Bacteria</taxon>
        <taxon>Pseudomonadati</taxon>
        <taxon>Bacteroidota</taxon>
        <taxon>Flavobacteriia</taxon>
        <taxon>Flavobacteriales</taxon>
        <taxon>Flavobacteriaceae</taxon>
        <taxon>Joostella</taxon>
    </lineage>
</organism>
<dbReference type="PANTHER" id="PTHR30160">
    <property type="entry name" value="TETRAACYLDISACCHARIDE 4'-KINASE-RELATED"/>
    <property type="match status" value="1"/>
</dbReference>
<dbReference type="InterPro" id="IPR002201">
    <property type="entry name" value="Glyco_trans_9"/>
</dbReference>
<protein>
    <submittedName>
        <fullName evidence="3">Glycosyltransferase family 9 protein</fullName>
    </submittedName>
</protein>
<evidence type="ECO:0000313" key="4">
    <source>
        <dbReference type="Proteomes" id="UP000829517"/>
    </source>
</evidence>
<gene>
    <name evidence="3" type="ORF">JM658_07005</name>
</gene>
<keyword evidence="4" id="KW-1185">Reference proteome</keyword>
<name>A0ABS9J2B4_9FLAO</name>
<dbReference type="Pfam" id="PF01075">
    <property type="entry name" value="Glyco_transf_9"/>
    <property type="match status" value="1"/>
</dbReference>
<evidence type="ECO:0000256" key="1">
    <source>
        <dbReference type="ARBA" id="ARBA00022676"/>
    </source>
</evidence>
<dbReference type="InterPro" id="IPR051199">
    <property type="entry name" value="LPS_LOS_Heptosyltrfase"/>
</dbReference>
<keyword evidence="1" id="KW-0328">Glycosyltransferase</keyword>
<dbReference type="SUPFAM" id="SSF53756">
    <property type="entry name" value="UDP-Glycosyltransferase/glycogen phosphorylase"/>
    <property type="match status" value="1"/>
</dbReference>
<dbReference type="RefSeq" id="WP_236958542.1">
    <property type="nucleotide sequence ID" value="NZ_JAETXX010000003.1"/>
</dbReference>
<proteinExistence type="predicted"/>
<evidence type="ECO:0000313" key="3">
    <source>
        <dbReference type="EMBL" id="MCF8714578.1"/>
    </source>
</evidence>
<accession>A0ABS9J2B4</accession>
<comment type="caution">
    <text evidence="3">The sequence shown here is derived from an EMBL/GenBank/DDBJ whole genome shotgun (WGS) entry which is preliminary data.</text>
</comment>
<dbReference type="EMBL" id="JAETXX010000003">
    <property type="protein sequence ID" value="MCF8714578.1"/>
    <property type="molecule type" value="Genomic_DNA"/>
</dbReference>
<keyword evidence="2" id="KW-0808">Transferase</keyword>
<reference evidence="3 4" key="1">
    <citation type="submission" date="2021-01" db="EMBL/GenBank/DDBJ databases">
        <title>Genome sequencing of Joostella atrarenae M1-2 (= KCTC 23194).</title>
        <authorList>
            <person name="Zakaria M.R."/>
            <person name="Lam M.Q."/>
            <person name="Chong C.S."/>
        </authorList>
    </citation>
    <scope>NUCLEOTIDE SEQUENCE [LARGE SCALE GENOMIC DNA]</scope>
    <source>
        <strain evidence="3 4">M1-2</strain>
    </source>
</reference>
<dbReference type="PANTHER" id="PTHR30160:SF7">
    <property type="entry name" value="ADP-HEPTOSE--LPS HEPTOSYLTRANSFERASE 2"/>
    <property type="match status" value="1"/>
</dbReference>
<dbReference type="Proteomes" id="UP000829517">
    <property type="component" value="Unassembled WGS sequence"/>
</dbReference>
<sequence>MKVLIIQQKMIGDVLTSSILCENIKRENPNSTIHYMVHSHTIPVILNNNKIDAIINFKPIYRENKKELFKLIKKLNNEHYDVIIDVYGKIETNIISFLLNADKKIAYYKWYTKNIYTHPIKRNTEFNKEISNTIINRLQLLAPIYPENNIEDYITTPKIYLTDSEKEEGKLFLLKNNINLKVPIYMISILGSSPNKSYPLDYMAEVIDQIASQNRNAVILFNYIPKQLSEVNKIYELCNKSTQQQIKKEVYAPSLRNFLSILNYCTAIIGNEGGAINMAKALDIPSFAIFSPWIDKKEWATENSRIHQSVHLADYLPKLFLNDDLKKVKNDHSYFYKEFKPTFFLNELKKFITN</sequence>
<dbReference type="CDD" id="cd03789">
    <property type="entry name" value="GT9_LPS_heptosyltransferase"/>
    <property type="match status" value="1"/>
</dbReference>